<dbReference type="PANTHER" id="PTHR24305">
    <property type="entry name" value="CYTOCHROME P450"/>
    <property type="match status" value="1"/>
</dbReference>
<dbReference type="GeneID" id="54581803"/>
<dbReference type="AlphaFoldDB" id="A0A6A6IPC7"/>
<evidence type="ECO:0000256" key="10">
    <source>
        <dbReference type="SAM" id="Phobius"/>
    </source>
</evidence>
<feature type="compositionally biased region" description="Basic and acidic residues" evidence="9">
    <location>
        <begin position="280"/>
        <end position="290"/>
    </location>
</feature>
<reference evidence="11" key="1">
    <citation type="journal article" date="2020" name="Stud. Mycol.">
        <title>101 Dothideomycetes genomes: a test case for predicting lifestyles and emergence of pathogens.</title>
        <authorList>
            <person name="Haridas S."/>
            <person name="Albert R."/>
            <person name="Binder M."/>
            <person name="Bloem J."/>
            <person name="Labutti K."/>
            <person name="Salamov A."/>
            <person name="Andreopoulos B."/>
            <person name="Baker S."/>
            <person name="Barry K."/>
            <person name="Bills G."/>
            <person name="Bluhm B."/>
            <person name="Cannon C."/>
            <person name="Castanera R."/>
            <person name="Culley D."/>
            <person name="Daum C."/>
            <person name="Ezra D."/>
            <person name="Gonzalez J."/>
            <person name="Henrissat B."/>
            <person name="Kuo A."/>
            <person name="Liang C."/>
            <person name="Lipzen A."/>
            <person name="Lutzoni F."/>
            <person name="Magnuson J."/>
            <person name="Mondo S."/>
            <person name="Nolan M."/>
            <person name="Ohm R."/>
            <person name="Pangilinan J."/>
            <person name="Park H.-J."/>
            <person name="Ramirez L."/>
            <person name="Alfaro M."/>
            <person name="Sun H."/>
            <person name="Tritt A."/>
            <person name="Yoshinaga Y."/>
            <person name="Zwiers L.-H."/>
            <person name="Turgeon B."/>
            <person name="Goodwin S."/>
            <person name="Spatafora J."/>
            <person name="Crous P."/>
            <person name="Grigoriev I."/>
        </authorList>
    </citation>
    <scope>NUCLEOTIDE SEQUENCE</scope>
    <source>
        <strain evidence="11">CBS 122368</strain>
    </source>
</reference>
<evidence type="ECO:0000256" key="6">
    <source>
        <dbReference type="ARBA" id="ARBA00023004"/>
    </source>
</evidence>
<dbReference type="PRINTS" id="PR00465">
    <property type="entry name" value="EP450IV"/>
</dbReference>
<sequence length="554" mass="61373">MHATFLPSVQGVLARCSSSELVLLCVLALLVWYLLILIYRLTLHPLSRYPGRLSERLTDWPLVFSCIRGNRHIKQLLAHEKYGPIVRDGPNSLSFRSPQALKAIYGAGAHVKKGAWYLTLDISAGAPSVQMVIDQQQHAQRRRVMAPAFSEKALRDAEPLIGATARKLCGKLTSDVLAGCETGEWSRGVDLQQWIAYYGYDFISDLAFGRSLELLELEEHRFVPGTLRSASQFLYYVGYLPFAALVRPLMGTSVQDHFPGQSARDSLRYTNLANSRLAERIEREKRRKEGGGGGDDDSGEGAERKDTFHYLLNSKDPMTGREFTVEELQADTSLLIAAGSDGVTLAVCALLFYALQQPLILHTLATEIREAFATPDEIRTPKLNSLRYLHACIEESLRLAPPKPGSLPRIVLPGGTEIEGQHIPAGTTVGVSHYVIHRNADIFPEPSMFRPERWIVGGDGEGGVSAEQLAAQKRAFCPFGIGPMNCIGRNTAYLAIKLALAHLLWQFDVRVDGNLTGGGGKDLEEGRRDETEYQMYDWIIGFPNGPMVQIRSRV</sequence>
<accession>A0A6A6IPC7</accession>
<dbReference type="GO" id="GO:0004497">
    <property type="term" value="F:monooxygenase activity"/>
    <property type="evidence" value="ECO:0007669"/>
    <property type="project" value="UniProtKB-KW"/>
</dbReference>
<dbReference type="CDD" id="cd11061">
    <property type="entry name" value="CYP67-like"/>
    <property type="match status" value="1"/>
</dbReference>
<evidence type="ECO:0000256" key="7">
    <source>
        <dbReference type="ARBA" id="ARBA00023033"/>
    </source>
</evidence>
<feature type="binding site" description="axial binding residue" evidence="8">
    <location>
        <position position="486"/>
    </location>
    <ligand>
        <name>heme</name>
        <dbReference type="ChEBI" id="CHEBI:30413"/>
    </ligand>
    <ligandPart>
        <name>Fe</name>
        <dbReference type="ChEBI" id="CHEBI:18248"/>
    </ligandPart>
</feature>
<dbReference type="GO" id="GO:0016705">
    <property type="term" value="F:oxidoreductase activity, acting on paired donors, with incorporation or reduction of molecular oxygen"/>
    <property type="evidence" value="ECO:0007669"/>
    <property type="project" value="InterPro"/>
</dbReference>
<keyword evidence="10" id="KW-0812">Transmembrane</keyword>
<dbReference type="SUPFAM" id="SSF48264">
    <property type="entry name" value="Cytochrome P450"/>
    <property type="match status" value="1"/>
</dbReference>
<dbReference type="InterPro" id="IPR002403">
    <property type="entry name" value="Cyt_P450_E_grp-IV"/>
</dbReference>
<keyword evidence="5" id="KW-0560">Oxidoreductase</keyword>
<dbReference type="Pfam" id="PF00067">
    <property type="entry name" value="p450"/>
    <property type="match status" value="1"/>
</dbReference>
<evidence type="ECO:0000313" key="12">
    <source>
        <dbReference type="Proteomes" id="UP000800094"/>
    </source>
</evidence>
<keyword evidence="6 8" id="KW-0408">Iron</keyword>
<evidence type="ECO:0000256" key="5">
    <source>
        <dbReference type="ARBA" id="ARBA00023002"/>
    </source>
</evidence>
<dbReference type="GO" id="GO:0020037">
    <property type="term" value="F:heme binding"/>
    <property type="evidence" value="ECO:0007669"/>
    <property type="project" value="InterPro"/>
</dbReference>
<evidence type="ECO:0000256" key="8">
    <source>
        <dbReference type="PIRSR" id="PIRSR602403-1"/>
    </source>
</evidence>
<evidence type="ECO:0000256" key="2">
    <source>
        <dbReference type="ARBA" id="ARBA00010617"/>
    </source>
</evidence>
<keyword evidence="7 11" id="KW-0503">Monooxygenase</keyword>
<evidence type="ECO:0000256" key="1">
    <source>
        <dbReference type="ARBA" id="ARBA00001971"/>
    </source>
</evidence>
<organism evidence="11 12">
    <name type="scientific">Trematosphaeria pertusa</name>
    <dbReference type="NCBI Taxonomy" id="390896"/>
    <lineage>
        <taxon>Eukaryota</taxon>
        <taxon>Fungi</taxon>
        <taxon>Dikarya</taxon>
        <taxon>Ascomycota</taxon>
        <taxon>Pezizomycotina</taxon>
        <taxon>Dothideomycetes</taxon>
        <taxon>Pleosporomycetidae</taxon>
        <taxon>Pleosporales</taxon>
        <taxon>Massarineae</taxon>
        <taxon>Trematosphaeriaceae</taxon>
        <taxon>Trematosphaeria</taxon>
    </lineage>
</organism>
<evidence type="ECO:0000256" key="3">
    <source>
        <dbReference type="ARBA" id="ARBA00022617"/>
    </source>
</evidence>
<keyword evidence="12" id="KW-1185">Reference proteome</keyword>
<evidence type="ECO:0000256" key="9">
    <source>
        <dbReference type="SAM" id="MobiDB-lite"/>
    </source>
</evidence>
<protein>
    <submittedName>
        <fullName evidence="11">Benzoate 4-monooxygenase cytochrome P450</fullName>
    </submittedName>
</protein>
<feature type="transmembrane region" description="Helical" evidence="10">
    <location>
        <begin position="21"/>
        <end position="41"/>
    </location>
</feature>
<dbReference type="RefSeq" id="XP_033687418.1">
    <property type="nucleotide sequence ID" value="XM_033828473.1"/>
</dbReference>
<keyword evidence="10" id="KW-0472">Membrane</keyword>
<keyword evidence="4 8" id="KW-0479">Metal-binding</keyword>
<keyword evidence="10" id="KW-1133">Transmembrane helix</keyword>
<name>A0A6A6IPC7_9PLEO</name>
<dbReference type="OrthoDB" id="1470350at2759"/>
<gene>
    <name evidence="11" type="ORF">BU26DRAFT_517046</name>
</gene>
<evidence type="ECO:0000256" key="4">
    <source>
        <dbReference type="ARBA" id="ARBA00022723"/>
    </source>
</evidence>
<dbReference type="PANTHER" id="PTHR24305:SF237">
    <property type="entry name" value="CYTOCHROME P450 MONOOXYGENASE ATNE-RELATED"/>
    <property type="match status" value="1"/>
</dbReference>
<dbReference type="EMBL" id="ML987192">
    <property type="protein sequence ID" value="KAF2252414.1"/>
    <property type="molecule type" value="Genomic_DNA"/>
</dbReference>
<dbReference type="Proteomes" id="UP000800094">
    <property type="component" value="Unassembled WGS sequence"/>
</dbReference>
<dbReference type="InterPro" id="IPR001128">
    <property type="entry name" value="Cyt_P450"/>
</dbReference>
<keyword evidence="3 8" id="KW-0349">Heme</keyword>
<comment type="cofactor">
    <cofactor evidence="1 8">
        <name>heme</name>
        <dbReference type="ChEBI" id="CHEBI:30413"/>
    </cofactor>
</comment>
<dbReference type="InterPro" id="IPR050121">
    <property type="entry name" value="Cytochrome_P450_monoxygenase"/>
</dbReference>
<dbReference type="InterPro" id="IPR036396">
    <property type="entry name" value="Cyt_P450_sf"/>
</dbReference>
<evidence type="ECO:0000313" key="11">
    <source>
        <dbReference type="EMBL" id="KAF2252414.1"/>
    </source>
</evidence>
<feature type="region of interest" description="Disordered" evidence="9">
    <location>
        <begin position="280"/>
        <end position="303"/>
    </location>
</feature>
<comment type="similarity">
    <text evidence="2">Belongs to the cytochrome P450 family.</text>
</comment>
<proteinExistence type="inferred from homology"/>
<dbReference type="GO" id="GO:0005506">
    <property type="term" value="F:iron ion binding"/>
    <property type="evidence" value="ECO:0007669"/>
    <property type="project" value="InterPro"/>
</dbReference>
<dbReference type="Gene3D" id="1.10.630.10">
    <property type="entry name" value="Cytochrome P450"/>
    <property type="match status" value="1"/>
</dbReference>